<name>A0AAE0B1W3_9ROSI</name>
<reference evidence="1" key="1">
    <citation type="journal article" date="2023" name="Plant J.">
        <title>Genome sequences and population genomics provide insights into the demographic history, inbreeding, and mutation load of two 'living fossil' tree species of Dipteronia.</title>
        <authorList>
            <person name="Feng Y."/>
            <person name="Comes H.P."/>
            <person name="Chen J."/>
            <person name="Zhu S."/>
            <person name="Lu R."/>
            <person name="Zhang X."/>
            <person name="Li P."/>
            <person name="Qiu J."/>
            <person name="Olsen K.M."/>
            <person name="Qiu Y."/>
        </authorList>
    </citation>
    <scope>NUCLEOTIDE SEQUENCE</scope>
    <source>
        <strain evidence="1">NBL</strain>
    </source>
</reference>
<dbReference type="EMBL" id="JANJYJ010000002">
    <property type="protein sequence ID" value="KAK3227644.1"/>
    <property type="molecule type" value="Genomic_DNA"/>
</dbReference>
<proteinExistence type="predicted"/>
<keyword evidence="2" id="KW-1185">Reference proteome</keyword>
<evidence type="ECO:0000313" key="1">
    <source>
        <dbReference type="EMBL" id="KAK3227644.1"/>
    </source>
</evidence>
<organism evidence="1 2">
    <name type="scientific">Dipteronia sinensis</name>
    <dbReference type="NCBI Taxonomy" id="43782"/>
    <lineage>
        <taxon>Eukaryota</taxon>
        <taxon>Viridiplantae</taxon>
        <taxon>Streptophyta</taxon>
        <taxon>Embryophyta</taxon>
        <taxon>Tracheophyta</taxon>
        <taxon>Spermatophyta</taxon>
        <taxon>Magnoliopsida</taxon>
        <taxon>eudicotyledons</taxon>
        <taxon>Gunneridae</taxon>
        <taxon>Pentapetalae</taxon>
        <taxon>rosids</taxon>
        <taxon>malvids</taxon>
        <taxon>Sapindales</taxon>
        <taxon>Sapindaceae</taxon>
        <taxon>Hippocastanoideae</taxon>
        <taxon>Acereae</taxon>
        <taxon>Dipteronia</taxon>
    </lineage>
</organism>
<protein>
    <submittedName>
        <fullName evidence="1">Uncharacterized protein</fullName>
    </submittedName>
</protein>
<evidence type="ECO:0000313" key="2">
    <source>
        <dbReference type="Proteomes" id="UP001281410"/>
    </source>
</evidence>
<gene>
    <name evidence="1" type="ORF">Dsin_007506</name>
</gene>
<dbReference type="AlphaFoldDB" id="A0AAE0B1W3"/>
<dbReference type="Proteomes" id="UP001281410">
    <property type="component" value="Unassembled WGS sequence"/>
</dbReference>
<accession>A0AAE0B1W3</accession>
<sequence>MSSSKCLQDEEDSVEFVRNCPTEFKQALIQLSLKSINSIMHRVAKHPFLH</sequence>
<comment type="caution">
    <text evidence="1">The sequence shown here is derived from an EMBL/GenBank/DDBJ whole genome shotgun (WGS) entry which is preliminary data.</text>
</comment>
<feature type="non-terminal residue" evidence="1">
    <location>
        <position position="1"/>
    </location>
</feature>